<evidence type="ECO:0000256" key="3">
    <source>
        <dbReference type="ARBA" id="ARBA00005902"/>
    </source>
</evidence>
<dbReference type="GO" id="GO:0043565">
    <property type="term" value="F:sequence-specific DNA binding"/>
    <property type="evidence" value="ECO:0007669"/>
    <property type="project" value="InterPro"/>
</dbReference>
<keyword evidence="7" id="KW-1185">Reference proteome</keyword>
<dbReference type="InterPro" id="IPR016069">
    <property type="entry name" value="Translin_C"/>
</dbReference>
<dbReference type="OMA" id="DTCMETC"/>
<dbReference type="Pfam" id="PF01997">
    <property type="entry name" value="Translin"/>
    <property type="match status" value="1"/>
</dbReference>
<dbReference type="FunFam" id="1.20.58.200:FF:000001">
    <property type="entry name" value="Translin-associated factor X"/>
    <property type="match status" value="1"/>
</dbReference>
<comment type="subcellular location">
    <subcellularLocation>
        <location evidence="2">Cytoplasm</location>
    </subcellularLocation>
    <subcellularLocation>
        <location evidence="1">Nucleus</location>
    </subcellularLocation>
</comment>
<proteinExistence type="inferred from homology"/>
<evidence type="ECO:0000313" key="7">
    <source>
        <dbReference type="Proteomes" id="UP000242180"/>
    </source>
</evidence>
<dbReference type="FunCoup" id="A0A1X2HHT7">
    <property type="interactions" value="515"/>
</dbReference>
<evidence type="ECO:0000256" key="1">
    <source>
        <dbReference type="ARBA" id="ARBA00004123"/>
    </source>
</evidence>
<dbReference type="Gene3D" id="1.20.58.190">
    <property type="entry name" value="Translin, domain 1"/>
    <property type="match status" value="1"/>
</dbReference>
<organism evidence="6 7">
    <name type="scientific">Syncephalastrum racemosum</name>
    <name type="common">Filamentous fungus</name>
    <dbReference type="NCBI Taxonomy" id="13706"/>
    <lineage>
        <taxon>Eukaryota</taxon>
        <taxon>Fungi</taxon>
        <taxon>Fungi incertae sedis</taxon>
        <taxon>Mucoromycota</taxon>
        <taxon>Mucoromycotina</taxon>
        <taxon>Mucoromycetes</taxon>
        <taxon>Mucorales</taxon>
        <taxon>Syncephalastraceae</taxon>
        <taxon>Syncephalastrum</taxon>
    </lineage>
</organism>
<dbReference type="EMBL" id="MCGN01000003">
    <property type="protein sequence ID" value="ORY98592.1"/>
    <property type="molecule type" value="Genomic_DNA"/>
</dbReference>
<dbReference type="InParanoid" id="A0A1X2HHT7"/>
<keyword evidence="4" id="KW-0963">Cytoplasm</keyword>
<dbReference type="SUPFAM" id="SSF74784">
    <property type="entry name" value="Translin"/>
    <property type="match status" value="1"/>
</dbReference>
<evidence type="ECO:0000256" key="4">
    <source>
        <dbReference type="ARBA" id="ARBA00022490"/>
    </source>
</evidence>
<dbReference type="OrthoDB" id="31005at2759"/>
<comment type="caution">
    <text evidence="6">The sequence shown here is derived from an EMBL/GenBank/DDBJ whole genome shotgun (WGS) entry which is preliminary data.</text>
</comment>
<dbReference type="InterPro" id="IPR002848">
    <property type="entry name" value="Translin_fam"/>
</dbReference>
<keyword evidence="5" id="KW-0539">Nucleus</keyword>
<reference evidence="6 7" key="1">
    <citation type="submission" date="2016-07" db="EMBL/GenBank/DDBJ databases">
        <title>Pervasive Adenine N6-methylation of Active Genes in Fungi.</title>
        <authorList>
            <consortium name="DOE Joint Genome Institute"/>
            <person name="Mondo S.J."/>
            <person name="Dannebaum R.O."/>
            <person name="Kuo R.C."/>
            <person name="Labutti K."/>
            <person name="Haridas S."/>
            <person name="Kuo A."/>
            <person name="Salamov A."/>
            <person name="Ahrendt S.R."/>
            <person name="Lipzen A."/>
            <person name="Sullivan W."/>
            <person name="Andreopoulos W.B."/>
            <person name="Clum A."/>
            <person name="Lindquist E."/>
            <person name="Daum C."/>
            <person name="Ramamoorthy G.K."/>
            <person name="Gryganskyi A."/>
            <person name="Culley D."/>
            <person name="Magnuson J.K."/>
            <person name="James T.Y."/>
            <person name="O'Malley M.A."/>
            <person name="Stajich J.E."/>
            <person name="Spatafora J.W."/>
            <person name="Visel A."/>
            <person name="Grigoriev I.V."/>
        </authorList>
    </citation>
    <scope>NUCLEOTIDE SEQUENCE [LARGE SCALE GENOMIC DNA]</scope>
    <source>
        <strain evidence="6 7">NRRL 2496</strain>
    </source>
</reference>
<gene>
    <name evidence="6" type="ORF">BCR43DRAFT_198643</name>
</gene>
<dbReference type="AlphaFoldDB" id="A0A1X2HHT7"/>
<evidence type="ECO:0000313" key="6">
    <source>
        <dbReference type="EMBL" id="ORY98592.1"/>
    </source>
</evidence>
<dbReference type="Gene3D" id="1.20.58.200">
    <property type="entry name" value="Translin, domain 2"/>
    <property type="match status" value="1"/>
</dbReference>
<dbReference type="STRING" id="13706.A0A1X2HHT7"/>
<sequence length="240" mass="28029">MDITQFFTECRDTLDKHYDKRERIIKLSRDITAQSKKYVFALHRATKQRKPNYGEALDKQKEIIQLFKNLAPDVQGVNYYRYSRSFSGGFEEFIEAVAFYHYLTTGTLIKKQEIDALFQDEQGNQWIHVQDSDYILGLGDFTGELMRYAIQIVTSGEYDEALKICRFLREMKADFELLAGQLLPAVRKKLGALNGSLNKVEKACYTFQIRGSEYPKHMYEAIIRDHQARYDAERDVEADD</sequence>
<evidence type="ECO:0000256" key="5">
    <source>
        <dbReference type="ARBA" id="ARBA00023242"/>
    </source>
</evidence>
<dbReference type="InterPro" id="IPR016068">
    <property type="entry name" value="Translin_N"/>
</dbReference>
<evidence type="ECO:0000256" key="2">
    <source>
        <dbReference type="ARBA" id="ARBA00004496"/>
    </source>
</evidence>
<dbReference type="InterPro" id="IPR036081">
    <property type="entry name" value="Translin_sf"/>
</dbReference>
<accession>A0A1X2HHT7</accession>
<dbReference type="GO" id="GO:0005634">
    <property type="term" value="C:nucleus"/>
    <property type="evidence" value="ECO:0007669"/>
    <property type="project" value="UniProtKB-SubCell"/>
</dbReference>
<dbReference type="CDD" id="cd14820">
    <property type="entry name" value="TRAX"/>
    <property type="match status" value="1"/>
</dbReference>
<comment type="similarity">
    <text evidence="3">Belongs to the translin family.</text>
</comment>
<protein>
    <submittedName>
        <fullName evidence="6">Translin associated factor X</fullName>
    </submittedName>
</protein>
<dbReference type="GO" id="GO:0005737">
    <property type="term" value="C:cytoplasm"/>
    <property type="evidence" value="ECO:0007669"/>
    <property type="project" value="UniProtKB-SubCell"/>
</dbReference>
<name>A0A1X2HHT7_SYNRA</name>
<dbReference type="Proteomes" id="UP000242180">
    <property type="component" value="Unassembled WGS sequence"/>
</dbReference>
<dbReference type="PANTHER" id="PTHR10741">
    <property type="entry name" value="TRANSLIN AND TRANSLIN ASSOCIATED PROTEIN X"/>
    <property type="match status" value="1"/>
</dbReference>